<dbReference type="InterPro" id="IPR036343">
    <property type="entry name" value="GluRdtase_N_sf"/>
</dbReference>
<evidence type="ECO:0000256" key="6">
    <source>
        <dbReference type="ARBA" id="ARBA00023244"/>
    </source>
</evidence>
<comment type="domain">
    <text evidence="9">Possesses an unusual extended V-shaped dimeric structure with each monomer consisting of three distinct domains arranged along a curved 'spinal' alpha-helix. The N-terminal catalytic domain specifically recognizes the glutamate moiety of the substrate. The second domain is the NADPH-binding domain, and the third C-terminal domain is responsible for dimerization.</text>
</comment>
<dbReference type="GO" id="GO:0019353">
    <property type="term" value="P:protoporphyrinogen IX biosynthetic process from glutamate"/>
    <property type="evidence" value="ECO:0007669"/>
    <property type="project" value="TreeGrafter"/>
</dbReference>
<dbReference type="CDD" id="cd05213">
    <property type="entry name" value="NAD_bind_Glutamyl_tRNA_reduct"/>
    <property type="match status" value="1"/>
</dbReference>
<feature type="domain" description="Glutamyl-tRNA reductase N-terminal" evidence="17">
    <location>
        <begin position="6"/>
        <end position="152"/>
    </location>
</feature>
<comment type="catalytic activity">
    <reaction evidence="7 9 14">
        <text>(S)-4-amino-5-oxopentanoate + tRNA(Glu) + NADP(+) = L-glutamyl-tRNA(Glu) + NADPH + H(+)</text>
        <dbReference type="Rhea" id="RHEA:12344"/>
        <dbReference type="Rhea" id="RHEA-COMP:9663"/>
        <dbReference type="Rhea" id="RHEA-COMP:9680"/>
        <dbReference type="ChEBI" id="CHEBI:15378"/>
        <dbReference type="ChEBI" id="CHEBI:57501"/>
        <dbReference type="ChEBI" id="CHEBI:57783"/>
        <dbReference type="ChEBI" id="CHEBI:58349"/>
        <dbReference type="ChEBI" id="CHEBI:78442"/>
        <dbReference type="ChEBI" id="CHEBI:78520"/>
        <dbReference type="EC" id="1.2.1.70"/>
    </reaction>
</comment>
<feature type="binding site" evidence="9 11">
    <location>
        <position position="105"/>
    </location>
    <ligand>
        <name>substrate</name>
    </ligand>
</feature>
<dbReference type="PANTHER" id="PTHR43013:SF1">
    <property type="entry name" value="GLUTAMYL-TRNA REDUCTASE"/>
    <property type="match status" value="1"/>
</dbReference>
<feature type="domain" description="Tetrapyrrole biosynthesis glutamyl-tRNA reductase dimerisation" evidence="15">
    <location>
        <begin position="320"/>
        <end position="406"/>
    </location>
</feature>
<keyword evidence="6 9" id="KW-0627">Porphyrin biosynthesis</keyword>
<reference evidence="18" key="1">
    <citation type="journal article" date="2021" name="PeerJ">
        <title>Extensive microbial diversity within the chicken gut microbiome revealed by metagenomics and culture.</title>
        <authorList>
            <person name="Gilroy R."/>
            <person name="Ravi A."/>
            <person name="Getino M."/>
            <person name="Pursley I."/>
            <person name="Horton D.L."/>
            <person name="Alikhan N.F."/>
            <person name="Baker D."/>
            <person name="Gharbi K."/>
            <person name="Hall N."/>
            <person name="Watson M."/>
            <person name="Adriaenssens E.M."/>
            <person name="Foster-Nyarko E."/>
            <person name="Jarju S."/>
            <person name="Secka A."/>
            <person name="Antonio M."/>
            <person name="Oren A."/>
            <person name="Chaudhuri R.R."/>
            <person name="La Ragione R."/>
            <person name="Hildebrand F."/>
            <person name="Pallen M.J."/>
        </authorList>
    </citation>
    <scope>NUCLEOTIDE SEQUENCE</scope>
    <source>
        <strain evidence="18">CHK135-1449</strain>
    </source>
</reference>
<keyword evidence="5 9" id="KW-0560">Oxidoreductase</keyword>
<feature type="site" description="Important for activity" evidence="9 13">
    <location>
        <position position="95"/>
    </location>
</feature>
<dbReference type="FunFam" id="3.30.460.30:FF:000001">
    <property type="entry name" value="Glutamyl-tRNA reductase"/>
    <property type="match status" value="1"/>
</dbReference>
<evidence type="ECO:0000313" key="19">
    <source>
        <dbReference type="Proteomes" id="UP000787156"/>
    </source>
</evidence>
<comment type="subunit">
    <text evidence="9">Homodimer.</text>
</comment>
<dbReference type="FunFam" id="3.40.50.720:FF:000031">
    <property type="entry name" value="Glutamyl-tRNA reductase"/>
    <property type="match status" value="1"/>
</dbReference>
<dbReference type="Pfam" id="PF05201">
    <property type="entry name" value="GlutR_N"/>
    <property type="match status" value="1"/>
</dbReference>
<evidence type="ECO:0000256" key="11">
    <source>
        <dbReference type="PIRSR" id="PIRSR000445-2"/>
    </source>
</evidence>
<feature type="binding site" evidence="9 11">
    <location>
        <begin position="110"/>
        <end position="112"/>
    </location>
    <ligand>
        <name>substrate</name>
    </ligand>
</feature>
<feature type="active site" description="Nucleophile" evidence="9 10">
    <location>
        <position position="50"/>
    </location>
</feature>
<dbReference type="InterPro" id="IPR015895">
    <property type="entry name" value="4pyrrol_synth_GluRdtase_N"/>
</dbReference>
<evidence type="ECO:0000259" key="15">
    <source>
        <dbReference type="Pfam" id="PF00745"/>
    </source>
</evidence>
<feature type="binding site" evidence="9 11">
    <location>
        <begin position="49"/>
        <end position="52"/>
    </location>
    <ligand>
        <name>substrate</name>
    </ligand>
</feature>
<feature type="binding site" evidence="9 12">
    <location>
        <begin position="185"/>
        <end position="190"/>
    </location>
    <ligand>
        <name>NADP(+)</name>
        <dbReference type="ChEBI" id="CHEBI:58349"/>
    </ligand>
</feature>
<name>A0A9D2ZYQ9_ACILW</name>
<sequence length="439" mass="49044">MSFFALGVNHQTASVELREQIAFNPEKLSALLAAQSQHPELNDMVVVSTCNRTEVYAMSDNVDIVLNWLAQKNGVDVKQLQNHVYRYENAQAVTHLMRVASGLDSLMLGEPQILGQVKSALTLAKEAEIVSQDLNRIFEYAFYAAKRVRSETAVGSHAVSMGYAVAQLAIQVFSHPEKLTILVVAAGEMNSLVAKYLAEMGVGKIIICNRTQARAETLAQEIAHRVDVEIIDFDQLAAHLHRADVISSCTGSLHQVIPYADVKAALKKRRYQQMLLVDLAVPRDIDPKIEKLDGVYLYGVDDLQSVIDENLAQRRQAAVEAEVMVNQLATELMTQQKVNQAGSTIHAYREHGEVLRQEELQLATQRIAKGENAEKVLAEFSHRLTQKLLHPTSILLREAAKAEDPGVFELMRDNLHDVMDKRRKPKHEDLSLMDKTIDI</sequence>
<dbReference type="AlphaFoldDB" id="A0A9D2ZYQ9"/>
<feature type="domain" description="Quinate/shikimate 5-dehydrogenase/glutamyl-tRNA reductase" evidence="16">
    <location>
        <begin position="168"/>
        <end position="306"/>
    </location>
</feature>
<gene>
    <name evidence="9 18" type="primary">hemA</name>
    <name evidence="18" type="ORF">K8V79_05220</name>
</gene>
<comment type="pathway">
    <text evidence="1 9 14">Porphyrin-containing compound metabolism; protoporphyrin-IX biosynthesis; 5-aminolevulinate from L-glutamyl-tRNA(Glu): step 1/2.</text>
</comment>
<evidence type="ECO:0000259" key="17">
    <source>
        <dbReference type="Pfam" id="PF05201"/>
    </source>
</evidence>
<keyword evidence="4 9" id="KW-0521">NADP</keyword>
<dbReference type="InterPro" id="IPR036291">
    <property type="entry name" value="NAD(P)-bd_dom_sf"/>
</dbReference>
<evidence type="ECO:0000256" key="10">
    <source>
        <dbReference type="PIRSR" id="PIRSR000445-1"/>
    </source>
</evidence>
<dbReference type="InterPro" id="IPR000343">
    <property type="entry name" value="4pyrrol_synth_GluRdtase"/>
</dbReference>
<accession>A0A9D2ZYQ9</accession>
<comment type="function">
    <text evidence="9">Catalyzes the NADPH-dependent reduction of glutamyl-tRNA(Glu) to glutamate 1-semialdehyde (GSA).</text>
</comment>
<evidence type="ECO:0000256" key="2">
    <source>
        <dbReference type="ARBA" id="ARBA00005916"/>
    </source>
</evidence>
<evidence type="ECO:0000256" key="14">
    <source>
        <dbReference type="RuleBase" id="RU000584"/>
    </source>
</evidence>
<dbReference type="InterPro" id="IPR015896">
    <property type="entry name" value="4pyrrol_synth_GluRdtase_dimer"/>
</dbReference>
<dbReference type="InterPro" id="IPR036453">
    <property type="entry name" value="GluRdtase_dimer_dom_sf"/>
</dbReference>
<dbReference type="HAMAP" id="MF_00087">
    <property type="entry name" value="Glu_tRNA_reductase"/>
    <property type="match status" value="1"/>
</dbReference>
<evidence type="ECO:0000256" key="1">
    <source>
        <dbReference type="ARBA" id="ARBA00005059"/>
    </source>
</evidence>
<dbReference type="Pfam" id="PF00745">
    <property type="entry name" value="GlutR_dimer"/>
    <property type="match status" value="1"/>
</dbReference>
<dbReference type="PIRSF" id="PIRSF000445">
    <property type="entry name" value="4pyrrol_synth_GluRdtase"/>
    <property type="match status" value="1"/>
</dbReference>
<evidence type="ECO:0000256" key="13">
    <source>
        <dbReference type="PIRSR" id="PIRSR000445-4"/>
    </source>
</evidence>
<evidence type="ECO:0000256" key="9">
    <source>
        <dbReference type="HAMAP-Rule" id="MF_00087"/>
    </source>
</evidence>
<dbReference type="Gene3D" id="3.40.50.720">
    <property type="entry name" value="NAD(P)-binding Rossmann-like Domain"/>
    <property type="match status" value="1"/>
</dbReference>
<dbReference type="PANTHER" id="PTHR43013">
    <property type="entry name" value="GLUTAMYL-TRNA REDUCTASE"/>
    <property type="match status" value="1"/>
</dbReference>
<evidence type="ECO:0000256" key="12">
    <source>
        <dbReference type="PIRSR" id="PIRSR000445-3"/>
    </source>
</evidence>
<dbReference type="GO" id="GO:0050661">
    <property type="term" value="F:NADP binding"/>
    <property type="evidence" value="ECO:0007669"/>
    <property type="project" value="InterPro"/>
</dbReference>
<dbReference type="InterPro" id="IPR006151">
    <property type="entry name" value="Shikm_DH/Glu-tRNA_Rdtase"/>
</dbReference>
<dbReference type="PROSITE" id="PS00747">
    <property type="entry name" value="GLUTR"/>
    <property type="match status" value="1"/>
</dbReference>
<dbReference type="SUPFAM" id="SSF51735">
    <property type="entry name" value="NAD(P)-binding Rossmann-fold domains"/>
    <property type="match status" value="1"/>
</dbReference>
<evidence type="ECO:0000256" key="4">
    <source>
        <dbReference type="ARBA" id="ARBA00022857"/>
    </source>
</evidence>
<evidence type="ECO:0000256" key="5">
    <source>
        <dbReference type="ARBA" id="ARBA00023002"/>
    </source>
</evidence>
<dbReference type="EC" id="1.2.1.70" evidence="3 9"/>
<evidence type="ECO:0000259" key="16">
    <source>
        <dbReference type="Pfam" id="PF01488"/>
    </source>
</evidence>
<dbReference type="EMBL" id="DYWX01000053">
    <property type="protein sequence ID" value="HJF27634.1"/>
    <property type="molecule type" value="Genomic_DNA"/>
</dbReference>
<dbReference type="Proteomes" id="UP000787156">
    <property type="component" value="Unassembled WGS sequence"/>
</dbReference>
<evidence type="ECO:0000313" key="18">
    <source>
        <dbReference type="EMBL" id="HJF27634.1"/>
    </source>
</evidence>
<evidence type="ECO:0000256" key="7">
    <source>
        <dbReference type="ARBA" id="ARBA00047464"/>
    </source>
</evidence>
<comment type="caution">
    <text evidence="18">The sequence shown here is derived from an EMBL/GenBank/DDBJ whole genome shotgun (WGS) entry which is preliminary data.</text>
</comment>
<dbReference type="SUPFAM" id="SSF69742">
    <property type="entry name" value="Glutamyl tRNA-reductase catalytic, N-terminal domain"/>
    <property type="match status" value="1"/>
</dbReference>
<dbReference type="NCBIfam" id="TIGR01035">
    <property type="entry name" value="hemA"/>
    <property type="match status" value="1"/>
</dbReference>
<dbReference type="Gene3D" id="3.30.460.30">
    <property type="entry name" value="Glutamyl-tRNA reductase, N-terminal domain"/>
    <property type="match status" value="1"/>
</dbReference>
<dbReference type="SUPFAM" id="SSF69075">
    <property type="entry name" value="Glutamyl tRNA-reductase dimerization domain"/>
    <property type="match status" value="1"/>
</dbReference>
<comment type="miscellaneous">
    <text evidence="9">During catalysis, the active site Cys acts as a nucleophile attacking the alpha-carbonyl group of tRNA-bound glutamate with the formation of a thioester intermediate between enzyme and glutamate, and the concomitant release of tRNA(Glu). The thioester intermediate is finally reduced by direct hydride transfer from NADPH, to form the product GSA.</text>
</comment>
<reference evidence="18" key="2">
    <citation type="submission" date="2021-09" db="EMBL/GenBank/DDBJ databases">
        <authorList>
            <person name="Gilroy R."/>
        </authorList>
    </citation>
    <scope>NUCLEOTIDE SEQUENCE</scope>
    <source>
        <strain evidence="18">CHK135-1449</strain>
    </source>
</reference>
<comment type="similarity">
    <text evidence="2 9 14">Belongs to the glutamyl-tRNA reductase family.</text>
</comment>
<evidence type="ECO:0000256" key="3">
    <source>
        <dbReference type="ARBA" id="ARBA00012970"/>
    </source>
</evidence>
<protein>
    <recommendedName>
        <fullName evidence="8 9">Glutamyl-tRNA reductase</fullName>
        <shortName evidence="9">GluTR</shortName>
        <ecNumber evidence="3 9">1.2.1.70</ecNumber>
    </recommendedName>
</protein>
<feature type="binding site" evidence="9 11">
    <location>
        <position position="116"/>
    </location>
    <ligand>
        <name>substrate</name>
    </ligand>
</feature>
<evidence type="ECO:0000256" key="8">
    <source>
        <dbReference type="ARBA" id="ARBA00068659"/>
    </source>
</evidence>
<organism evidence="18 19">
    <name type="scientific">Acinetobacter lwoffii</name>
    <dbReference type="NCBI Taxonomy" id="28090"/>
    <lineage>
        <taxon>Bacteria</taxon>
        <taxon>Pseudomonadati</taxon>
        <taxon>Pseudomonadota</taxon>
        <taxon>Gammaproteobacteria</taxon>
        <taxon>Moraxellales</taxon>
        <taxon>Moraxellaceae</taxon>
        <taxon>Acinetobacter</taxon>
    </lineage>
</organism>
<proteinExistence type="inferred from homology"/>
<dbReference type="GO" id="GO:0008883">
    <property type="term" value="F:glutamyl-tRNA reductase activity"/>
    <property type="evidence" value="ECO:0007669"/>
    <property type="project" value="UniProtKB-UniRule"/>
</dbReference>
<dbReference type="InterPro" id="IPR018214">
    <property type="entry name" value="GluRdtase_CS"/>
</dbReference>
<dbReference type="Pfam" id="PF01488">
    <property type="entry name" value="Shikimate_DH"/>
    <property type="match status" value="1"/>
</dbReference>